<sequence length="122" mass="11608">MVVVGSGIAVVVDSGVGSDVVVVVGGSVCSVVGGQLSVGVAIGHAGPGVVGGGAGTAGIGLAAATDTGTAPSSPAMAAATRSAGKSFLMITSPETGMPQESNRVWTHPGRATRVANYSFPSQ</sequence>
<evidence type="ECO:0000313" key="1">
    <source>
        <dbReference type="EMBL" id="MFI2319027.1"/>
    </source>
</evidence>
<evidence type="ECO:0000313" key="2">
    <source>
        <dbReference type="Proteomes" id="UP001611450"/>
    </source>
</evidence>
<protein>
    <submittedName>
        <fullName evidence="1">Uncharacterized protein</fullName>
    </submittedName>
</protein>
<dbReference type="EMBL" id="JBIRXV010000001">
    <property type="protein sequence ID" value="MFI2319027.1"/>
    <property type="molecule type" value="Genomic_DNA"/>
</dbReference>
<organism evidence="1 2">
    <name type="scientific">Nocardia beijingensis</name>
    <dbReference type="NCBI Taxonomy" id="95162"/>
    <lineage>
        <taxon>Bacteria</taxon>
        <taxon>Bacillati</taxon>
        <taxon>Actinomycetota</taxon>
        <taxon>Actinomycetes</taxon>
        <taxon>Mycobacteriales</taxon>
        <taxon>Nocardiaceae</taxon>
        <taxon>Nocardia</taxon>
    </lineage>
</organism>
<comment type="caution">
    <text evidence="1">The sequence shown here is derived from an EMBL/GenBank/DDBJ whole genome shotgun (WGS) entry which is preliminary data.</text>
</comment>
<dbReference type="Proteomes" id="UP001611450">
    <property type="component" value="Unassembled WGS sequence"/>
</dbReference>
<proteinExistence type="predicted"/>
<name>A0ABW7WB64_9NOCA</name>
<keyword evidence="2" id="KW-1185">Reference proteome</keyword>
<reference evidence="1 2" key="1">
    <citation type="submission" date="2024-10" db="EMBL/GenBank/DDBJ databases">
        <title>The Natural Products Discovery Center: Release of the First 8490 Sequenced Strains for Exploring Actinobacteria Biosynthetic Diversity.</title>
        <authorList>
            <person name="Kalkreuter E."/>
            <person name="Kautsar S.A."/>
            <person name="Yang D."/>
            <person name="Bader C.D."/>
            <person name="Teijaro C.N."/>
            <person name="Fluegel L."/>
            <person name="Davis C.M."/>
            <person name="Simpson J.R."/>
            <person name="Lauterbach L."/>
            <person name="Steele A.D."/>
            <person name="Gui C."/>
            <person name="Meng S."/>
            <person name="Li G."/>
            <person name="Viehrig K."/>
            <person name="Ye F."/>
            <person name="Su P."/>
            <person name="Kiefer A.F."/>
            <person name="Nichols A."/>
            <person name="Cepeda A.J."/>
            <person name="Yan W."/>
            <person name="Fan B."/>
            <person name="Jiang Y."/>
            <person name="Adhikari A."/>
            <person name="Zheng C.-J."/>
            <person name="Schuster L."/>
            <person name="Cowan T.M."/>
            <person name="Smanski M.J."/>
            <person name="Chevrette M.G."/>
            <person name="De Carvalho L.P.S."/>
            <person name="Shen B."/>
        </authorList>
    </citation>
    <scope>NUCLEOTIDE SEQUENCE [LARGE SCALE GENOMIC DNA]</scope>
    <source>
        <strain evidence="1 2">NPDC019626</strain>
    </source>
</reference>
<accession>A0ABW7WB64</accession>
<dbReference type="RefSeq" id="WP_396946096.1">
    <property type="nucleotide sequence ID" value="NZ_JBIRXV010000001.1"/>
</dbReference>
<gene>
    <name evidence="1" type="ORF">ACH47G_00935</name>
</gene>